<name>A0A6B0YTV5_9CHLR</name>
<dbReference type="InterPro" id="IPR050792">
    <property type="entry name" value="ADP-ribosylglycohydrolase"/>
</dbReference>
<dbReference type="InterPro" id="IPR036705">
    <property type="entry name" value="Ribosyl_crysJ1_sf"/>
</dbReference>
<dbReference type="Pfam" id="PF03747">
    <property type="entry name" value="ADP_ribosyl_GH"/>
    <property type="match status" value="1"/>
</dbReference>
<dbReference type="Gene3D" id="1.10.4080.10">
    <property type="entry name" value="ADP-ribosylation/Crystallin J1"/>
    <property type="match status" value="1"/>
</dbReference>
<evidence type="ECO:0000256" key="1">
    <source>
        <dbReference type="PIRSR" id="PIRSR605502-1"/>
    </source>
</evidence>
<feature type="binding site" evidence="1">
    <location>
        <position position="255"/>
    </location>
    <ligand>
        <name>Mg(2+)</name>
        <dbReference type="ChEBI" id="CHEBI:18420"/>
        <label>1</label>
    </ligand>
</feature>
<dbReference type="PANTHER" id="PTHR16222:SF35">
    <property type="entry name" value="ADP-RIBOSYLGLYCOHYDROLASE"/>
    <property type="match status" value="1"/>
</dbReference>
<organism evidence="2">
    <name type="scientific">Caldilineaceae bacterium SB0664_bin_27</name>
    <dbReference type="NCBI Taxonomy" id="2605260"/>
    <lineage>
        <taxon>Bacteria</taxon>
        <taxon>Bacillati</taxon>
        <taxon>Chloroflexota</taxon>
        <taxon>Caldilineae</taxon>
        <taxon>Caldilineales</taxon>
        <taxon>Caldilineaceae</taxon>
    </lineage>
</organism>
<comment type="caution">
    <text evidence="2">The sequence shown here is derived from an EMBL/GenBank/DDBJ whole genome shotgun (WGS) entry which is preliminary data.</text>
</comment>
<feature type="binding site" evidence="1">
    <location>
        <position position="67"/>
    </location>
    <ligand>
        <name>Mg(2+)</name>
        <dbReference type="ChEBI" id="CHEBI:18420"/>
        <label>1</label>
    </ligand>
</feature>
<dbReference type="PANTHER" id="PTHR16222">
    <property type="entry name" value="ADP-RIBOSYLGLYCOHYDROLASE"/>
    <property type="match status" value="1"/>
</dbReference>
<dbReference type="InterPro" id="IPR005502">
    <property type="entry name" value="Ribosyl_crysJ1"/>
</dbReference>
<keyword evidence="1" id="KW-0479">Metal-binding</keyword>
<sequence>MTVDQSHSESGVLSRAQGCLLGQLIGDALGSLVEFQTPGRILSRYPEGVRDMADGGTWNTIAGQPTDDSEMALMLARSLVSQGKFDISEVEKAYVYWLESNPFDIGNTILSGLTGRPNPRSQANGALMRISPLGIFGANYTLGQVAEWARQDAAITHVHRVCQQANALFAMAIALAVRTGCGASDLYQKIAGWAEEMEVDNRLKDTVAAAAASPPDDFTYKEGWVLIAFQNALWQLLNAQNLEESIIDTVMQGGDTDTNAAICGALMGAVHGREAIPDRWVETIRGCRPQAGTPGVFQPRPEVFWPVDALELAEQLITQAN</sequence>
<evidence type="ECO:0000313" key="2">
    <source>
        <dbReference type="EMBL" id="MXY94536.1"/>
    </source>
</evidence>
<accession>A0A6B0YTV5</accession>
<dbReference type="GO" id="GO:0046872">
    <property type="term" value="F:metal ion binding"/>
    <property type="evidence" value="ECO:0007669"/>
    <property type="project" value="UniProtKB-KW"/>
</dbReference>
<comment type="cofactor">
    <cofactor evidence="1">
        <name>Mg(2+)</name>
        <dbReference type="ChEBI" id="CHEBI:18420"/>
    </cofactor>
    <text evidence="1">Binds 2 magnesium ions per subunit.</text>
</comment>
<dbReference type="GO" id="GO:0016787">
    <property type="term" value="F:hydrolase activity"/>
    <property type="evidence" value="ECO:0007669"/>
    <property type="project" value="UniProtKB-KW"/>
</dbReference>
<feature type="binding site" evidence="1">
    <location>
        <position position="258"/>
    </location>
    <ligand>
        <name>Mg(2+)</name>
        <dbReference type="ChEBI" id="CHEBI:18420"/>
        <label>1</label>
    </ligand>
</feature>
<proteinExistence type="predicted"/>
<feature type="binding site" evidence="1">
    <location>
        <position position="66"/>
    </location>
    <ligand>
        <name>Mg(2+)</name>
        <dbReference type="ChEBI" id="CHEBI:18420"/>
        <label>1</label>
    </ligand>
</feature>
<keyword evidence="1" id="KW-0460">Magnesium</keyword>
<dbReference type="AlphaFoldDB" id="A0A6B0YTV5"/>
<protein>
    <submittedName>
        <fullName evidence="2">ADP-ribosylglycohydrolase family protein</fullName>
    </submittedName>
</protein>
<dbReference type="EMBL" id="VXRG01000115">
    <property type="protein sequence ID" value="MXY94536.1"/>
    <property type="molecule type" value="Genomic_DNA"/>
</dbReference>
<gene>
    <name evidence="2" type="ORF">F4Y42_13930</name>
</gene>
<feature type="binding site" evidence="1">
    <location>
        <position position="68"/>
    </location>
    <ligand>
        <name>Mg(2+)</name>
        <dbReference type="ChEBI" id="CHEBI:18420"/>
        <label>1</label>
    </ligand>
</feature>
<dbReference type="SUPFAM" id="SSF101478">
    <property type="entry name" value="ADP-ribosylglycohydrolase"/>
    <property type="match status" value="1"/>
</dbReference>
<reference evidence="2" key="1">
    <citation type="submission" date="2019-09" db="EMBL/GenBank/DDBJ databases">
        <title>Characterisation of the sponge microbiome using genome-centric metagenomics.</title>
        <authorList>
            <person name="Engelberts J.P."/>
            <person name="Robbins S.J."/>
            <person name="De Goeij J.M."/>
            <person name="Aranda M."/>
            <person name="Bell S.C."/>
            <person name="Webster N.S."/>
        </authorList>
    </citation>
    <scope>NUCLEOTIDE SEQUENCE</scope>
    <source>
        <strain evidence="2">SB0664_bin_27</strain>
    </source>
</reference>
<keyword evidence="2" id="KW-0378">Hydrolase</keyword>
<feature type="binding site" evidence="1">
    <location>
        <position position="257"/>
    </location>
    <ligand>
        <name>Mg(2+)</name>
        <dbReference type="ChEBI" id="CHEBI:18420"/>
        <label>1</label>
    </ligand>
</feature>